<dbReference type="GO" id="GO:0005886">
    <property type="term" value="C:plasma membrane"/>
    <property type="evidence" value="ECO:0007669"/>
    <property type="project" value="UniProtKB-SubCell"/>
</dbReference>
<organism evidence="17 18">
    <name type="scientific">Candidatus Thalassospirochaeta sargassi</name>
    <dbReference type="NCBI Taxonomy" id="3119039"/>
    <lineage>
        <taxon>Bacteria</taxon>
        <taxon>Pseudomonadati</taxon>
        <taxon>Spirochaetota</taxon>
        <taxon>Spirochaetia</taxon>
        <taxon>Spirochaetales</taxon>
        <taxon>Spirochaetaceae</taxon>
        <taxon>Candidatus Thalassospirochaeta</taxon>
    </lineage>
</organism>
<keyword evidence="12 14" id="KW-0472">Membrane</keyword>
<dbReference type="InterPro" id="IPR001460">
    <property type="entry name" value="PCN-bd_Tpept"/>
</dbReference>
<feature type="transmembrane region" description="Helical" evidence="14">
    <location>
        <begin position="12"/>
        <end position="36"/>
    </location>
</feature>
<dbReference type="GO" id="GO:0008360">
    <property type="term" value="P:regulation of cell shape"/>
    <property type="evidence" value="ECO:0007669"/>
    <property type="project" value="UniProtKB-KW"/>
</dbReference>
<evidence type="ECO:0000256" key="10">
    <source>
        <dbReference type="ARBA" id="ARBA00022984"/>
    </source>
</evidence>
<feature type="domain" description="Penicillin-binding protein dimerisation" evidence="16">
    <location>
        <begin position="55"/>
        <end position="227"/>
    </location>
</feature>
<evidence type="ECO:0000256" key="8">
    <source>
        <dbReference type="ARBA" id="ARBA00022801"/>
    </source>
</evidence>
<dbReference type="GO" id="GO:0008658">
    <property type="term" value="F:penicillin binding"/>
    <property type="evidence" value="ECO:0007669"/>
    <property type="project" value="InterPro"/>
</dbReference>
<dbReference type="PANTHER" id="PTHR30627:SF2">
    <property type="entry name" value="PEPTIDOGLYCAN D,D-TRANSPEPTIDASE MRDA"/>
    <property type="match status" value="1"/>
</dbReference>
<accession>A0AAJ1ICW2</accession>
<evidence type="ECO:0000256" key="14">
    <source>
        <dbReference type="SAM" id="Phobius"/>
    </source>
</evidence>
<evidence type="ECO:0000256" key="9">
    <source>
        <dbReference type="ARBA" id="ARBA00022960"/>
    </source>
</evidence>
<dbReference type="Gene3D" id="3.40.710.10">
    <property type="entry name" value="DD-peptidase/beta-lactamase superfamily"/>
    <property type="match status" value="1"/>
</dbReference>
<keyword evidence="9" id="KW-0133">Cell shape</keyword>
<comment type="caution">
    <text evidence="17">The sequence shown here is derived from an EMBL/GenBank/DDBJ whole genome shotgun (WGS) entry which is preliminary data.</text>
</comment>
<dbReference type="GO" id="GO:0071972">
    <property type="term" value="F:peptidoglycan L,D-transpeptidase activity"/>
    <property type="evidence" value="ECO:0007669"/>
    <property type="project" value="TreeGrafter"/>
</dbReference>
<dbReference type="Pfam" id="PF00905">
    <property type="entry name" value="Transpeptidase"/>
    <property type="match status" value="1"/>
</dbReference>
<evidence type="ECO:0000256" key="4">
    <source>
        <dbReference type="ARBA" id="ARBA00022519"/>
    </source>
</evidence>
<evidence type="ECO:0000313" key="18">
    <source>
        <dbReference type="Proteomes" id="UP001221217"/>
    </source>
</evidence>
<dbReference type="EMBL" id="JAQQAL010000010">
    <property type="protein sequence ID" value="MDC7225864.1"/>
    <property type="molecule type" value="Genomic_DNA"/>
</dbReference>
<evidence type="ECO:0000256" key="2">
    <source>
        <dbReference type="ARBA" id="ARBA00004236"/>
    </source>
</evidence>
<evidence type="ECO:0000259" key="16">
    <source>
        <dbReference type="Pfam" id="PF03717"/>
    </source>
</evidence>
<name>A0AAJ1ICW2_9SPIO</name>
<evidence type="ECO:0000256" key="12">
    <source>
        <dbReference type="ARBA" id="ARBA00023136"/>
    </source>
</evidence>
<dbReference type="GO" id="GO:0009252">
    <property type="term" value="P:peptidoglycan biosynthetic process"/>
    <property type="evidence" value="ECO:0007669"/>
    <property type="project" value="UniProtKB-KW"/>
</dbReference>
<evidence type="ECO:0000259" key="15">
    <source>
        <dbReference type="Pfam" id="PF00905"/>
    </source>
</evidence>
<dbReference type="Proteomes" id="UP001221217">
    <property type="component" value="Unassembled WGS sequence"/>
</dbReference>
<evidence type="ECO:0000256" key="1">
    <source>
        <dbReference type="ARBA" id="ARBA00004167"/>
    </source>
</evidence>
<keyword evidence="4" id="KW-0997">Cell inner membrane</keyword>
<proteinExistence type="predicted"/>
<evidence type="ECO:0000256" key="13">
    <source>
        <dbReference type="ARBA" id="ARBA00023316"/>
    </source>
</evidence>
<dbReference type="GO" id="GO:0071555">
    <property type="term" value="P:cell wall organization"/>
    <property type="evidence" value="ECO:0007669"/>
    <property type="project" value="UniProtKB-KW"/>
</dbReference>
<comment type="subcellular location">
    <subcellularLocation>
        <location evidence="2">Cell membrane</location>
    </subcellularLocation>
    <subcellularLocation>
        <location evidence="1">Membrane</location>
        <topology evidence="1">Single-pass membrane protein</topology>
    </subcellularLocation>
</comment>
<gene>
    <name evidence="17" type="primary">mrdA</name>
    <name evidence="17" type="ORF">PQJ61_03770</name>
</gene>
<dbReference type="SUPFAM" id="SSF56601">
    <property type="entry name" value="beta-lactamase/transpeptidase-like"/>
    <property type="match status" value="1"/>
</dbReference>
<dbReference type="PANTHER" id="PTHR30627">
    <property type="entry name" value="PEPTIDOGLYCAN D,D-TRANSPEPTIDASE"/>
    <property type="match status" value="1"/>
</dbReference>
<keyword evidence="13" id="KW-0961">Cell wall biogenesis/degradation</keyword>
<protein>
    <submittedName>
        <fullName evidence="17">Penicillin-binding protein 2</fullName>
        <ecNumber evidence="17">3.4.16.4</ecNumber>
    </submittedName>
</protein>
<evidence type="ECO:0000256" key="6">
    <source>
        <dbReference type="ARBA" id="ARBA00022670"/>
    </source>
</evidence>
<keyword evidence="6" id="KW-0645">Protease</keyword>
<dbReference type="Pfam" id="PF03717">
    <property type="entry name" value="PBP_dimer"/>
    <property type="match status" value="1"/>
</dbReference>
<dbReference type="InterPro" id="IPR017790">
    <property type="entry name" value="Penicillin-binding_protein_2"/>
</dbReference>
<evidence type="ECO:0000256" key="7">
    <source>
        <dbReference type="ARBA" id="ARBA00022692"/>
    </source>
</evidence>
<dbReference type="InterPro" id="IPR036138">
    <property type="entry name" value="PBP_dimer_sf"/>
</dbReference>
<keyword evidence="8 17" id="KW-0378">Hydrolase</keyword>
<dbReference type="GO" id="GO:0006508">
    <property type="term" value="P:proteolysis"/>
    <property type="evidence" value="ECO:0007669"/>
    <property type="project" value="UniProtKB-KW"/>
</dbReference>
<dbReference type="GO" id="GO:0009002">
    <property type="term" value="F:serine-type D-Ala-D-Ala carboxypeptidase activity"/>
    <property type="evidence" value="ECO:0007669"/>
    <property type="project" value="UniProtKB-EC"/>
</dbReference>
<dbReference type="InterPro" id="IPR005311">
    <property type="entry name" value="PBP_dimer"/>
</dbReference>
<keyword evidence="11 14" id="KW-1133">Transmembrane helix</keyword>
<evidence type="ECO:0000256" key="11">
    <source>
        <dbReference type="ARBA" id="ARBA00022989"/>
    </source>
</evidence>
<sequence length="638" mass="71663">MPDKFQIPKTQIIFLMVVIVAAFIFYAINLASMQIINFTEYERRAKEVASRETTILAQRGEIYDTSKDYPIVMNIPSFAVYATPGELDEEQKEVLKINLNEYLNISFNDLDRKIPADTTGSFQPVELKDALQYEQITYIAEHIEDFPGITWQSKPIRGYPEQGSISHVIGYVGNITSEEFQVLYNKGYDRNSTIGKSGIEKQYDMLLRGKDGSRMRMVDVKGRRIEEDAVIKPPENGNSLVISIDMDIQKLCEKALGDRIGSVVVMRPSTGEVLAMVSYPYYNPNLFYTDRSKEEYTKLSLDQRFPFLNRAIQSGYAPASTFKVIMTAAVLQEEAFPVDRTVTCHGSMTLGDRTFNCHKLSGHGPLTLAGGLAQSCNVFFYTMGVEYLGVDKIAAYSEDFGFGNYTGIDLPGESRGLVPTPAWKEDVYNTVWVGGDTMNISIGQGAMNVTPLQMASAISMIVNEGVAYKPHILTEVLDQTTGEVISEVQPEILHTSDISKDTFRTLKDYMRGVITDGTAKYVITTQAVDAAGKTGTGQAGYDEQWDSWFACFAPYETDNPEEQIVLVVNVEAVNEWEWWAPKASDMILQGIFADQTYEEVLEEFDRRWYLIDLRKRQQEAMEAELAESEAETSVEGLQ</sequence>
<dbReference type="InterPro" id="IPR012338">
    <property type="entry name" value="Beta-lactam/transpept-like"/>
</dbReference>
<dbReference type="Gene3D" id="3.30.1390.30">
    <property type="entry name" value="Penicillin-binding protein 2a, domain 3"/>
    <property type="match status" value="1"/>
</dbReference>
<keyword evidence="5 17" id="KW-0121">Carboxypeptidase</keyword>
<dbReference type="Gene3D" id="3.90.1310.10">
    <property type="entry name" value="Penicillin-binding protein 2a (Domain 2)"/>
    <property type="match status" value="1"/>
</dbReference>
<evidence type="ECO:0000256" key="5">
    <source>
        <dbReference type="ARBA" id="ARBA00022645"/>
    </source>
</evidence>
<reference evidence="17 18" key="1">
    <citation type="submission" date="2022-12" db="EMBL/GenBank/DDBJ databases">
        <title>Metagenome assembled genome from gulf of manar.</title>
        <authorList>
            <person name="Kohli P."/>
            <person name="Pk S."/>
            <person name="Venkata Ramana C."/>
            <person name="Sasikala C."/>
        </authorList>
    </citation>
    <scope>NUCLEOTIDE SEQUENCE [LARGE SCALE GENOMIC DNA]</scope>
    <source>
        <strain evidence="17">JB008</strain>
    </source>
</reference>
<keyword evidence="10" id="KW-0573">Peptidoglycan synthesis</keyword>
<evidence type="ECO:0000256" key="3">
    <source>
        <dbReference type="ARBA" id="ARBA00022475"/>
    </source>
</evidence>
<dbReference type="NCBIfam" id="TIGR03423">
    <property type="entry name" value="pbp2_mrdA"/>
    <property type="match status" value="1"/>
</dbReference>
<dbReference type="SUPFAM" id="SSF56519">
    <property type="entry name" value="Penicillin binding protein dimerisation domain"/>
    <property type="match status" value="1"/>
</dbReference>
<evidence type="ECO:0000313" key="17">
    <source>
        <dbReference type="EMBL" id="MDC7225864.1"/>
    </source>
</evidence>
<keyword evidence="3" id="KW-1003">Cell membrane</keyword>
<dbReference type="InterPro" id="IPR050515">
    <property type="entry name" value="Beta-lactam/transpept"/>
</dbReference>
<feature type="domain" description="Penicillin-binding protein transpeptidase" evidence="15">
    <location>
        <begin position="261"/>
        <end position="574"/>
    </location>
</feature>
<dbReference type="AlphaFoldDB" id="A0AAJ1ICW2"/>
<keyword evidence="7 14" id="KW-0812">Transmembrane</keyword>
<dbReference type="EC" id="3.4.16.4" evidence="17"/>